<dbReference type="InterPro" id="IPR050445">
    <property type="entry name" value="Bact_polysacc_biosynth/exp"/>
</dbReference>
<feature type="coiled-coil region" evidence="1">
    <location>
        <begin position="170"/>
        <end position="234"/>
    </location>
</feature>
<keyword evidence="2" id="KW-0812">Transmembrane</keyword>
<dbReference type="Gene3D" id="3.40.50.300">
    <property type="entry name" value="P-loop containing nucleotide triphosphate hydrolases"/>
    <property type="match status" value="1"/>
</dbReference>
<evidence type="ECO:0008006" key="4">
    <source>
        <dbReference type="Google" id="ProtNLM"/>
    </source>
</evidence>
<feature type="transmembrane region" description="Helical" evidence="2">
    <location>
        <begin position="18"/>
        <end position="37"/>
    </location>
</feature>
<dbReference type="RefSeq" id="WP_369058371.1">
    <property type="nucleotide sequence ID" value="NZ_CP158375.1"/>
</dbReference>
<organism evidence="3">
    <name type="scientific">Caulobacter sp. 73W</name>
    <dbReference type="NCBI Taxonomy" id="3161137"/>
    <lineage>
        <taxon>Bacteria</taxon>
        <taxon>Pseudomonadati</taxon>
        <taxon>Pseudomonadota</taxon>
        <taxon>Alphaproteobacteria</taxon>
        <taxon>Caulobacterales</taxon>
        <taxon>Caulobacteraceae</taxon>
        <taxon>Caulobacter</taxon>
    </lineage>
</organism>
<proteinExistence type="predicted"/>
<keyword evidence="1" id="KW-0175">Coiled coil</keyword>
<dbReference type="PANTHER" id="PTHR32309:SF31">
    <property type="entry name" value="CAPSULAR EXOPOLYSACCHARIDE FAMILY"/>
    <property type="match status" value="1"/>
</dbReference>
<dbReference type="AlphaFoldDB" id="A0AB39KP30"/>
<gene>
    <name evidence="3" type="ORF">ABOZ73_11935</name>
</gene>
<feature type="transmembrane region" description="Helical" evidence="2">
    <location>
        <begin position="421"/>
        <end position="445"/>
    </location>
</feature>
<sequence length="680" mass="74134">MSLTARDFLTPVFYYKRIAIIAFVVPVLLALVAAVLAKPVYTAQSRLLILLGSEYTFRSGVTGDTDRLSFDRAQIVNAEMEILQSRELRQRTIRDVGIERIYPGTVPTPKAIEQAAEQLGRDLAVTAVPQSNVVEVSLRNRDPQVAAEVLAKLLELYRERRLEVFSQADIKAVVEQRDDLRRRLDEIEARITQFSDQHSLSDYSQDLIDAQAQKTNLTAQIQQFDQQIASARARTNQYRSKSGAAPQDIELQSDVGPSLANQDLNLTLLRLQEQRRQAAAKFKDGYPLIRELDAQIATVQAAIAAAPKQQVEIVRRGVNPLRQQFDAALATNESEAAGLSVGRQRLEQSLRGAQSRVDELVGIGPTWRELLRNRGVVEAAYQDVSKRAEDARLESVFSRSRANVRLIQAPEALPSGHSGRLTILAIGVLLGVVSAAAGIVIAATFSQVMISPADVEAKLELPTLAAAPAINGPRPPHVRLDQLRPVFLSHDDSAFLMRILATVGRERHALVQFIAANPGEGTASLALDFAIAAAQRKQRVLLLDVEPENGGVVGHLRDQGATLTATDTAGGVMRVGATRLYVASTRGLDLSEDRLSSAIIAARNSFDMVVMAAPALQQSYLGVTLSGLADLTAVVIEAEQTRAAVTRNLLDKLDAAGADVAGAILNKRRFYIPRLIYGWL</sequence>
<reference evidence="3" key="1">
    <citation type="submission" date="2024-06" db="EMBL/GenBank/DDBJ databases">
        <title>Caulobacter inopinatus, sp. nov.</title>
        <authorList>
            <person name="Donachie S.P."/>
        </authorList>
    </citation>
    <scope>NUCLEOTIDE SEQUENCE</scope>
    <source>
        <strain evidence="3">73W</strain>
    </source>
</reference>
<dbReference type="EMBL" id="CP158375">
    <property type="protein sequence ID" value="XDO95522.1"/>
    <property type="molecule type" value="Genomic_DNA"/>
</dbReference>
<keyword evidence="2" id="KW-1133">Transmembrane helix</keyword>
<evidence type="ECO:0000313" key="3">
    <source>
        <dbReference type="EMBL" id="XDO95522.1"/>
    </source>
</evidence>
<keyword evidence="2" id="KW-0472">Membrane</keyword>
<dbReference type="PANTHER" id="PTHR32309">
    <property type="entry name" value="TYROSINE-PROTEIN KINASE"/>
    <property type="match status" value="1"/>
</dbReference>
<dbReference type="SUPFAM" id="SSF52540">
    <property type="entry name" value="P-loop containing nucleoside triphosphate hydrolases"/>
    <property type="match status" value="1"/>
</dbReference>
<dbReference type="InterPro" id="IPR027417">
    <property type="entry name" value="P-loop_NTPase"/>
</dbReference>
<name>A0AB39KP30_9CAUL</name>
<evidence type="ECO:0000256" key="1">
    <source>
        <dbReference type="SAM" id="Coils"/>
    </source>
</evidence>
<evidence type="ECO:0000256" key="2">
    <source>
        <dbReference type="SAM" id="Phobius"/>
    </source>
</evidence>
<protein>
    <recommendedName>
        <fullName evidence="4">Lipopolysaccharide biosynthesis protein</fullName>
    </recommendedName>
</protein>
<accession>A0AB39KP30</accession>